<reference evidence="2" key="1">
    <citation type="submission" date="2020-05" db="EMBL/GenBank/DDBJ databases">
        <authorList>
            <person name="Chiriac C."/>
            <person name="Salcher M."/>
            <person name="Ghai R."/>
            <person name="Kavagutti S V."/>
        </authorList>
    </citation>
    <scope>NUCLEOTIDE SEQUENCE</scope>
</reference>
<sequence length="125" mass="14858">MITVNRGRPSRESLNLNKVYKIERKLINELMVTVTEVFEIKMKDLLSPKRNRELVLARNMSYYILHTAYQQKAAQIAPHFKRDRTTILHGIHTFVNDIEVIPFYMEKYDAVMDQLFKPENIYALQ</sequence>
<dbReference type="GO" id="GO:0006275">
    <property type="term" value="P:regulation of DNA replication"/>
    <property type="evidence" value="ECO:0007669"/>
    <property type="project" value="InterPro"/>
</dbReference>
<dbReference type="GO" id="GO:0006270">
    <property type="term" value="P:DNA replication initiation"/>
    <property type="evidence" value="ECO:0007669"/>
    <property type="project" value="InterPro"/>
</dbReference>
<dbReference type="CDD" id="cd06571">
    <property type="entry name" value="Bac_DnaA_C"/>
    <property type="match status" value="1"/>
</dbReference>
<feature type="domain" description="Chromosomal replication initiator DnaA C-terminal" evidence="1">
    <location>
        <begin position="26"/>
        <end position="94"/>
    </location>
</feature>
<dbReference type="EMBL" id="LR798255">
    <property type="protein sequence ID" value="CAB5217740.1"/>
    <property type="molecule type" value="Genomic_DNA"/>
</dbReference>
<evidence type="ECO:0000259" key="1">
    <source>
        <dbReference type="SMART" id="SM00760"/>
    </source>
</evidence>
<proteinExistence type="predicted"/>
<dbReference type="GO" id="GO:0043565">
    <property type="term" value="F:sequence-specific DNA binding"/>
    <property type="evidence" value="ECO:0007669"/>
    <property type="project" value="InterPro"/>
</dbReference>
<dbReference type="SMART" id="SM00760">
    <property type="entry name" value="Bac_DnaA_C"/>
    <property type="match status" value="1"/>
</dbReference>
<dbReference type="Gene3D" id="1.10.1750.10">
    <property type="match status" value="1"/>
</dbReference>
<evidence type="ECO:0000313" key="2">
    <source>
        <dbReference type="EMBL" id="CAB5217740.1"/>
    </source>
</evidence>
<gene>
    <name evidence="2" type="ORF">UFOVP203_8</name>
</gene>
<dbReference type="InterPro" id="IPR010921">
    <property type="entry name" value="Trp_repressor/repl_initiator"/>
</dbReference>
<dbReference type="Pfam" id="PF08299">
    <property type="entry name" value="Bac_DnaA_C"/>
    <property type="match status" value="1"/>
</dbReference>
<accession>A0A6J7WIX1</accession>
<dbReference type="GO" id="GO:0005524">
    <property type="term" value="F:ATP binding"/>
    <property type="evidence" value="ECO:0007669"/>
    <property type="project" value="InterPro"/>
</dbReference>
<name>A0A6J7WIX1_9CAUD</name>
<dbReference type="SUPFAM" id="SSF48295">
    <property type="entry name" value="TrpR-like"/>
    <property type="match status" value="1"/>
</dbReference>
<organism evidence="2">
    <name type="scientific">uncultured Caudovirales phage</name>
    <dbReference type="NCBI Taxonomy" id="2100421"/>
    <lineage>
        <taxon>Viruses</taxon>
        <taxon>Duplodnaviria</taxon>
        <taxon>Heunggongvirae</taxon>
        <taxon>Uroviricota</taxon>
        <taxon>Caudoviricetes</taxon>
        <taxon>Peduoviridae</taxon>
        <taxon>Maltschvirus</taxon>
        <taxon>Maltschvirus maltsch</taxon>
    </lineage>
</organism>
<protein>
    <submittedName>
        <fullName evidence="2">Chromosomal replication initiator, DnaA C-terminal</fullName>
    </submittedName>
</protein>
<dbReference type="InterPro" id="IPR013159">
    <property type="entry name" value="DnaA_C"/>
</dbReference>